<dbReference type="SUPFAM" id="SSF48264">
    <property type="entry name" value="Cytochrome P450"/>
    <property type="match status" value="1"/>
</dbReference>
<comment type="similarity">
    <text evidence="3">Belongs to the cytochrome P450 family.</text>
</comment>
<evidence type="ECO:0000256" key="7">
    <source>
        <dbReference type="ARBA" id="ARBA00022989"/>
    </source>
</evidence>
<accession>A0A5J9TJA1</accession>
<organism evidence="14 15">
    <name type="scientific">Eragrostis curvula</name>
    <name type="common">weeping love grass</name>
    <dbReference type="NCBI Taxonomy" id="38414"/>
    <lineage>
        <taxon>Eukaryota</taxon>
        <taxon>Viridiplantae</taxon>
        <taxon>Streptophyta</taxon>
        <taxon>Embryophyta</taxon>
        <taxon>Tracheophyta</taxon>
        <taxon>Spermatophyta</taxon>
        <taxon>Magnoliopsida</taxon>
        <taxon>Liliopsida</taxon>
        <taxon>Poales</taxon>
        <taxon>Poaceae</taxon>
        <taxon>PACMAD clade</taxon>
        <taxon>Chloridoideae</taxon>
        <taxon>Eragrostideae</taxon>
        <taxon>Eragrostidinae</taxon>
        <taxon>Eragrostis</taxon>
    </lineage>
</organism>
<dbReference type="PRINTS" id="PR00463">
    <property type="entry name" value="EP450I"/>
</dbReference>
<evidence type="ECO:0000256" key="12">
    <source>
        <dbReference type="SAM" id="Coils"/>
    </source>
</evidence>
<dbReference type="AlphaFoldDB" id="A0A5J9TJA1"/>
<evidence type="ECO:0000256" key="11">
    <source>
        <dbReference type="ARBA" id="ARBA00023136"/>
    </source>
</evidence>
<evidence type="ECO:0000256" key="6">
    <source>
        <dbReference type="ARBA" id="ARBA00022723"/>
    </source>
</evidence>
<feature type="region of interest" description="Disordered" evidence="13">
    <location>
        <begin position="89"/>
        <end position="114"/>
    </location>
</feature>
<dbReference type="InterPro" id="IPR052306">
    <property type="entry name" value="CYP450_71D"/>
</dbReference>
<evidence type="ECO:0000313" key="15">
    <source>
        <dbReference type="Proteomes" id="UP000324897"/>
    </source>
</evidence>
<dbReference type="GO" id="GO:0004497">
    <property type="term" value="F:monooxygenase activity"/>
    <property type="evidence" value="ECO:0007669"/>
    <property type="project" value="UniProtKB-KW"/>
</dbReference>
<keyword evidence="5" id="KW-0812">Transmembrane</keyword>
<protein>
    <submittedName>
        <fullName evidence="14">Uncharacterized protein</fullName>
    </submittedName>
</protein>
<dbReference type="GO" id="GO:0020037">
    <property type="term" value="F:heme binding"/>
    <property type="evidence" value="ECO:0007669"/>
    <property type="project" value="InterPro"/>
</dbReference>
<proteinExistence type="inferred from homology"/>
<comment type="cofactor">
    <cofactor evidence="1">
        <name>heme</name>
        <dbReference type="ChEBI" id="CHEBI:30413"/>
    </cofactor>
</comment>
<keyword evidence="10" id="KW-0503">Monooxygenase</keyword>
<comment type="caution">
    <text evidence="14">The sequence shown here is derived from an EMBL/GenBank/DDBJ whole genome shotgun (WGS) entry which is preliminary data.</text>
</comment>
<evidence type="ECO:0000256" key="3">
    <source>
        <dbReference type="ARBA" id="ARBA00010617"/>
    </source>
</evidence>
<dbReference type="PANTHER" id="PTHR47953:SF19">
    <property type="entry name" value="OS06G0641600 PROTEIN"/>
    <property type="match status" value="1"/>
</dbReference>
<evidence type="ECO:0000256" key="13">
    <source>
        <dbReference type="SAM" id="MobiDB-lite"/>
    </source>
</evidence>
<dbReference type="InterPro" id="IPR036396">
    <property type="entry name" value="Cyt_P450_sf"/>
</dbReference>
<dbReference type="Proteomes" id="UP000324897">
    <property type="component" value="Chromosome 3"/>
</dbReference>
<dbReference type="GO" id="GO:0016020">
    <property type="term" value="C:membrane"/>
    <property type="evidence" value="ECO:0007669"/>
    <property type="project" value="UniProtKB-SubCell"/>
</dbReference>
<keyword evidence="4" id="KW-0349">Heme</keyword>
<dbReference type="InterPro" id="IPR002401">
    <property type="entry name" value="Cyt_P450_E_grp-I"/>
</dbReference>
<sequence length="439" mass="49215">MAALDEKEASLQETFTKLEGQITDLSTKLDKLDDMKKQLAAIETKQANDAKTFEFLHVKVNLSMQSIAQVQSEQSQVVRTLKILNTGSDGIMGSRPPLHPTQPTRSQPQVSFPHSPHVIDPGGSVGLSGVASGSVRKTRFLLSAALSPLPSLLSYSEFSYVVFLDCSGRLGHHILRLQRDGGLQIPLTMDTVKGVIIDLFAGSNDTSATTLQWAMAELMRNPSVMSRLQHEVRGAFAATNKVSEEGLRELSYLHLVIKETLRLHLPSPLLVPRVCQEQCQILGYDVPKGTMVMVNAGAMSTDPEYWDEPEAFRPERFQDGDKDFKGNDFDFMSFGGCANIELALATLVFYFDWSMPEGVTCTKLDMTEAAGITVRIKKSDLWLRATPHNGWEKLYNPPRIWWCKSWYAVLFQKNRWNKFHGSIRPQWSSMAFTVQKEKK</sequence>
<evidence type="ECO:0000256" key="8">
    <source>
        <dbReference type="ARBA" id="ARBA00023002"/>
    </source>
</evidence>
<keyword evidence="11" id="KW-0472">Membrane</keyword>
<reference evidence="14 15" key="1">
    <citation type="journal article" date="2019" name="Sci. Rep.">
        <title>A high-quality genome of Eragrostis curvula grass provides insights into Poaceae evolution and supports new strategies to enhance forage quality.</title>
        <authorList>
            <person name="Carballo J."/>
            <person name="Santos B.A.C.M."/>
            <person name="Zappacosta D."/>
            <person name="Garbus I."/>
            <person name="Selva J.P."/>
            <person name="Gallo C.A."/>
            <person name="Diaz A."/>
            <person name="Albertini E."/>
            <person name="Caccamo M."/>
            <person name="Echenique V."/>
        </authorList>
    </citation>
    <scope>NUCLEOTIDE SEQUENCE [LARGE SCALE GENOMIC DNA]</scope>
    <source>
        <strain evidence="15">cv. Victoria</strain>
        <tissue evidence="14">Leaf</tissue>
    </source>
</reference>
<evidence type="ECO:0000256" key="10">
    <source>
        <dbReference type="ARBA" id="ARBA00023033"/>
    </source>
</evidence>
<feature type="coiled-coil region" evidence="12">
    <location>
        <begin position="1"/>
        <end position="45"/>
    </location>
</feature>
<dbReference type="Gene3D" id="1.10.630.10">
    <property type="entry name" value="Cytochrome P450"/>
    <property type="match status" value="1"/>
</dbReference>
<feature type="non-terminal residue" evidence="14">
    <location>
        <position position="1"/>
    </location>
</feature>
<evidence type="ECO:0000256" key="4">
    <source>
        <dbReference type="ARBA" id="ARBA00022617"/>
    </source>
</evidence>
<evidence type="ECO:0000256" key="2">
    <source>
        <dbReference type="ARBA" id="ARBA00004167"/>
    </source>
</evidence>
<name>A0A5J9TJA1_9POAL</name>
<dbReference type="Gramene" id="TVU11375">
    <property type="protein sequence ID" value="TVU11375"/>
    <property type="gene ID" value="EJB05_44959"/>
</dbReference>
<dbReference type="Pfam" id="PF00067">
    <property type="entry name" value="p450"/>
    <property type="match status" value="1"/>
</dbReference>
<keyword evidence="12" id="KW-0175">Coiled coil</keyword>
<dbReference type="InterPro" id="IPR001128">
    <property type="entry name" value="Cyt_P450"/>
</dbReference>
<feature type="compositionally biased region" description="Polar residues" evidence="13">
    <location>
        <begin position="101"/>
        <end position="112"/>
    </location>
</feature>
<dbReference type="PANTHER" id="PTHR47953">
    <property type="entry name" value="OS08G0105600 PROTEIN"/>
    <property type="match status" value="1"/>
</dbReference>
<keyword evidence="6" id="KW-0479">Metal-binding</keyword>
<comment type="subcellular location">
    <subcellularLocation>
        <location evidence="2">Membrane</location>
        <topology evidence="2">Single-pass membrane protein</topology>
    </subcellularLocation>
</comment>
<evidence type="ECO:0000256" key="5">
    <source>
        <dbReference type="ARBA" id="ARBA00022692"/>
    </source>
</evidence>
<keyword evidence="15" id="KW-1185">Reference proteome</keyword>
<keyword evidence="7" id="KW-1133">Transmembrane helix</keyword>
<gene>
    <name evidence="14" type="ORF">EJB05_44959</name>
</gene>
<dbReference type="GO" id="GO:0016705">
    <property type="term" value="F:oxidoreductase activity, acting on paired donors, with incorporation or reduction of molecular oxygen"/>
    <property type="evidence" value="ECO:0007669"/>
    <property type="project" value="InterPro"/>
</dbReference>
<evidence type="ECO:0000256" key="9">
    <source>
        <dbReference type="ARBA" id="ARBA00023004"/>
    </source>
</evidence>
<evidence type="ECO:0000256" key="1">
    <source>
        <dbReference type="ARBA" id="ARBA00001971"/>
    </source>
</evidence>
<evidence type="ECO:0000313" key="14">
    <source>
        <dbReference type="EMBL" id="TVU11375.1"/>
    </source>
</evidence>
<dbReference type="EMBL" id="RWGY01000039">
    <property type="protein sequence ID" value="TVU11375.1"/>
    <property type="molecule type" value="Genomic_DNA"/>
</dbReference>
<keyword evidence="9" id="KW-0408">Iron</keyword>
<keyword evidence="8" id="KW-0560">Oxidoreductase</keyword>
<dbReference type="GO" id="GO:0005506">
    <property type="term" value="F:iron ion binding"/>
    <property type="evidence" value="ECO:0007669"/>
    <property type="project" value="InterPro"/>
</dbReference>
<dbReference type="OrthoDB" id="1055148at2759"/>